<comment type="caution">
    <text evidence="2">The sequence shown here is derived from an EMBL/GenBank/DDBJ whole genome shotgun (WGS) entry which is preliminary data.</text>
</comment>
<evidence type="ECO:0000313" key="2">
    <source>
        <dbReference type="EMBL" id="KAK4349257.1"/>
    </source>
</evidence>
<evidence type="ECO:0000256" key="1">
    <source>
        <dbReference type="SAM" id="MobiDB-lite"/>
    </source>
</evidence>
<feature type="region of interest" description="Disordered" evidence="1">
    <location>
        <begin position="1"/>
        <end position="39"/>
    </location>
</feature>
<gene>
    <name evidence="2" type="ORF">RND71_032012</name>
</gene>
<proteinExistence type="predicted"/>
<sequence>MGTPEVVEQEINRQIQSTSNDKGSKAGEANNIGVHTKNKYEILSEVEESNEYEADTTRASIQVLNVNEGENEEQRKHDAMVKKNEKSNMTPKTKEKIEETEGSKEEAHSQDSYDSTKTHYGSPRGDSLKFDGVIIEKAEEIVKNEDIPPDKPPYYVDKVAIEVEGDMMIADQTDARFLSQAETEPCVKIHADDNNNGKSVSTEKMSPNANLRDIVSHKVT</sequence>
<name>A0AAE1RED0_9SOLA</name>
<reference evidence="2" key="1">
    <citation type="submission" date="2023-12" db="EMBL/GenBank/DDBJ databases">
        <title>Genome assembly of Anisodus tanguticus.</title>
        <authorList>
            <person name="Wang Y.-J."/>
        </authorList>
    </citation>
    <scope>NUCLEOTIDE SEQUENCE</scope>
    <source>
        <strain evidence="2">KB-2021</strain>
        <tissue evidence="2">Leaf</tissue>
    </source>
</reference>
<dbReference type="AlphaFoldDB" id="A0AAE1RED0"/>
<dbReference type="Proteomes" id="UP001291623">
    <property type="component" value="Unassembled WGS sequence"/>
</dbReference>
<organism evidence="2 3">
    <name type="scientific">Anisodus tanguticus</name>
    <dbReference type="NCBI Taxonomy" id="243964"/>
    <lineage>
        <taxon>Eukaryota</taxon>
        <taxon>Viridiplantae</taxon>
        <taxon>Streptophyta</taxon>
        <taxon>Embryophyta</taxon>
        <taxon>Tracheophyta</taxon>
        <taxon>Spermatophyta</taxon>
        <taxon>Magnoliopsida</taxon>
        <taxon>eudicotyledons</taxon>
        <taxon>Gunneridae</taxon>
        <taxon>Pentapetalae</taxon>
        <taxon>asterids</taxon>
        <taxon>lamiids</taxon>
        <taxon>Solanales</taxon>
        <taxon>Solanaceae</taxon>
        <taxon>Solanoideae</taxon>
        <taxon>Hyoscyameae</taxon>
        <taxon>Anisodus</taxon>
    </lineage>
</organism>
<evidence type="ECO:0000313" key="3">
    <source>
        <dbReference type="Proteomes" id="UP001291623"/>
    </source>
</evidence>
<feature type="compositionally biased region" description="Polar residues" evidence="1">
    <location>
        <begin position="12"/>
        <end position="21"/>
    </location>
</feature>
<protein>
    <submittedName>
        <fullName evidence="2">Uncharacterized protein</fullName>
    </submittedName>
</protein>
<feature type="region of interest" description="Disordered" evidence="1">
    <location>
        <begin position="64"/>
        <end position="128"/>
    </location>
</feature>
<feature type="region of interest" description="Disordered" evidence="1">
    <location>
        <begin position="189"/>
        <end position="220"/>
    </location>
</feature>
<keyword evidence="3" id="KW-1185">Reference proteome</keyword>
<feature type="compositionally biased region" description="Polar residues" evidence="1">
    <location>
        <begin position="196"/>
        <end position="209"/>
    </location>
</feature>
<accession>A0AAE1RED0</accession>
<dbReference type="EMBL" id="JAVYJV010000017">
    <property type="protein sequence ID" value="KAK4349257.1"/>
    <property type="molecule type" value="Genomic_DNA"/>
</dbReference>
<feature type="compositionally biased region" description="Basic and acidic residues" evidence="1">
    <location>
        <begin position="72"/>
        <end position="117"/>
    </location>
</feature>